<dbReference type="RefSeq" id="WP_114898793.1">
    <property type="nucleotide sequence ID" value="NZ_CP031222.1"/>
</dbReference>
<accession>A0A345P5X4</accession>
<name>A0A345P5X4_9GAMM</name>
<dbReference type="GO" id="GO:0006508">
    <property type="term" value="P:proteolysis"/>
    <property type="evidence" value="ECO:0007669"/>
    <property type="project" value="InterPro"/>
</dbReference>
<proteinExistence type="predicted"/>
<evidence type="ECO:0000259" key="1">
    <source>
        <dbReference type="Pfam" id="PF00326"/>
    </source>
</evidence>
<dbReference type="Proteomes" id="UP000253940">
    <property type="component" value="Chromosome"/>
</dbReference>
<organism evidence="2 3">
    <name type="scientific">Aquirhabdus parva</name>
    <dbReference type="NCBI Taxonomy" id="2283318"/>
    <lineage>
        <taxon>Bacteria</taxon>
        <taxon>Pseudomonadati</taxon>
        <taxon>Pseudomonadota</taxon>
        <taxon>Gammaproteobacteria</taxon>
        <taxon>Moraxellales</taxon>
        <taxon>Moraxellaceae</taxon>
        <taxon>Aquirhabdus</taxon>
    </lineage>
</organism>
<dbReference type="InterPro" id="IPR029058">
    <property type="entry name" value="AB_hydrolase_fold"/>
</dbReference>
<dbReference type="Pfam" id="PF00326">
    <property type="entry name" value="Peptidase_S9"/>
    <property type="match status" value="1"/>
</dbReference>
<dbReference type="InterPro" id="IPR001375">
    <property type="entry name" value="Peptidase_S9_cat"/>
</dbReference>
<reference evidence="2 3" key="1">
    <citation type="submission" date="2018-07" db="EMBL/GenBank/DDBJ databases">
        <title>Genome sequencing of Moraxellaceae gen. HYN0046.</title>
        <authorList>
            <person name="Kim M."/>
            <person name="Yi H."/>
        </authorList>
    </citation>
    <scope>NUCLEOTIDE SEQUENCE [LARGE SCALE GENOMIC DNA]</scope>
    <source>
        <strain evidence="2 3">HYN0046</strain>
    </source>
</reference>
<dbReference type="KEGG" id="mbah:HYN46_07465"/>
<evidence type="ECO:0000313" key="3">
    <source>
        <dbReference type="Proteomes" id="UP000253940"/>
    </source>
</evidence>
<gene>
    <name evidence="2" type="ORF">HYN46_07465</name>
</gene>
<dbReference type="GO" id="GO:0008236">
    <property type="term" value="F:serine-type peptidase activity"/>
    <property type="evidence" value="ECO:0007669"/>
    <property type="project" value="InterPro"/>
</dbReference>
<dbReference type="PROSITE" id="PS51257">
    <property type="entry name" value="PROKAR_LIPOPROTEIN"/>
    <property type="match status" value="1"/>
</dbReference>
<keyword evidence="2" id="KW-0378">Hydrolase</keyword>
<dbReference type="AlphaFoldDB" id="A0A345P5X4"/>
<protein>
    <submittedName>
        <fullName evidence="2">Alpha/beta hydrolase</fullName>
    </submittedName>
</protein>
<dbReference type="Gene3D" id="3.40.50.1820">
    <property type="entry name" value="alpha/beta hydrolase"/>
    <property type="match status" value="1"/>
</dbReference>
<dbReference type="EMBL" id="CP031222">
    <property type="protein sequence ID" value="AXI02683.1"/>
    <property type="molecule type" value="Genomic_DNA"/>
</dbReference>
<evidence type="ECO:0000313" key="2">
    <source>
        <dbReference type="EMBL" id="AXI02683.1"/>
    </source>
</evidence>
<keyword evidence="3" id="KW-1185">Reference proteome</keyword>
<sequence length="545" mass="56882">MFAISRVGITLSSIILLSACGDDNSIANTDSSRSTPIAAAALNNQNLATTSSSSPQLLASMSAAQLASTLNASPSGQQILKVTGSPVCGVDFNYIKYNTIGAANESTTASGALMTPTGGPGCTGQRPIVIYAHGTQTNHSYNIADATNINNPAASESMFIAAMFAAQGYTVIAPNYAGYDSSTLSYHPYLNYKQQSQEMIDALNAGRLGLPQVSSGLISDSGKLYVTGISEGGYVAMAALKAMTTAHIPVAAAAPISGPYALEAFGDAVFMGYLNRNSTTFIPLLTTGYQKAYGNIYQTPADIYTPNYSWTVETTTPSTNVLFQATPTGNTQLDALSPVNPAYTFGFSSNNYLINTSYRLAYLADMGLHPDGVMSGSNTFPAASPQSTLRQALKTNDLRGMTPTMPVLMCGGGRDSTVFFANTVLMSSTFAAASAAGIPVTFVQLDIDAASIIPQTFTLTGLNAGMQSFLSSTATKYGVGQLGLMSSIGLSSSIAQNMAKSALSLQTKFLNDISTMTPDALTANYHGVLVAGYCSAAAREFFKQY</sequence>
<dbReference type="SUPFAM" id="SSF53474">
    <property type="entry name" value="alpha/beta-Hydrolases"/>
    <property type="match status" value="1"/>
</dbReference>
<dbReference type="OrthoDB" id="9798122at2"/>
<feature type="domain" description="Peptidase S9 prolyl oligopeptidase catalytic" evidence="1">
    <location>
        <begin position="159"/>
        <end position="259"/>
    </location>
</feature>